<dbReference type="GO" id="GO:0007165">
    <property type="term" value="P:signal transduction"/>
    <property type="evidence" value="ECO:0007669"/>
    <property type="project" value="InterPro"/>
</dbReference>
<name>A0A369XUE4_9PROT</name>
<dbReference type="InterPro" id="IPR000157">
    <property type="entry name" value="TIR_dom"/>
</dbReference>
<comment type="caution">
    <text evidence="2">The sequence shown here is derived from an EMBL/GenBank/DDBJ whole genome shotgun (WGS) entry which is preliminary data.</text>
</comment>
<dbReference type="Proteomes" id="UP000253831">
    <property type="component" value="Unassembled WGS sequence"/>
</dbReference>
<dbReference type="InterPro" id="IPR042342">
    <property type="entry name" value="TTC22"/>
</dbReference>
<protein>
    <submittedName>
        <fullName evidence="2">Toll/interleukin-1 receptor domain-containing protein</fullName>
    </submittedName>
</protein>
<evidence type="ECO:0000313" key="3">
    <source>
        <dbReference type="Proteomes" id="UP000253831"/>
    </source>
</evidence>
<evidence type="ECO:0000259" key="1">
    <source>
        <dbReference type="PROSITE" id="PS50104"/>
    </source>
</evidence>
<dbReference type="PANTHER" id="PTHR16253:SF0">
    <property type="entry name" value="TETRATRICOPEPTIDE REPEAT PROTEIN 22"/>
    <property type="match status" value="1"/>
</dbReference>
<feature type="domain" description="TIR" evidence="1">
    <location>
        <begin position="1"/>
        <end position="132"/>
    </location>
</feature>
<dbReference type="EMBL" id="QPGA01000003">
    <property type="protein sequence ID" value="RDE52009.1"/>
    <property type="molecule type" value="Genomic_DNA"/>
</dbReference>
<dbReference type="PANTHER" id="PTHR16253">
    <property type="entry name" value="TETRATRICOPEPTIDE REPEAT PROTEIN 22"/>
    <property type="match status" value="1"/>
</dbReference>
<dbReference type="InterPro" id="IPR035897">
    <property type="entry name" value="Toll_tir_struct_dom_sf"/>
</dbReference>
<dbReference type="SMART" id="SM00255">
    <property type="entry name" value="TIR"/>
    <property type="match status" value="1"/>
</dbReference>
<dbReference type="PROSITE" id="PS50104">
    <property type="entry name" value="TIR"/>
    <property type="match status" value="1"/>
</dbReference>
<reference evidence="2 3" key="1">
    <citation type="submission" date="2018-05" db="EMBL/GenBank/DDBJ databases">
        <title>Integrated omic analyses show evidence that a Ca. Accumulibacter phosphatis strain performs denitrification under micro-aerobic conditions.</title>
        <authorList>
            <person name="Camejo P.Y."/>
            <person name="Katherine M.D."/>
            <person name="Daniel N.R."/>
        </authorList>
    </citation>
    <scope>NUCLEOTIDE SEQUENCE [LARGE SCALE GENOMIC DNA]</scope>
    <source>
        <strain evidence="2">UW-LDO-IC</strain>
    </source>
</reference>
<proteinExistence type="predicted"/>
<accession>A0A369XUE4</accession>
<dbReference type="AlphaFoldDB" id="A0A369XUE4"/>
<dbReference type="Pfam" id="PF13676">
    <property type="entry name" value="TIR_2"/>
    <property type="match status" value="1"/>
</dbReference>
<organism evidence="2 3">
    <name type="scientific">Candidatus Accumulibacter meliphilus</name>
    <dbReference type="NCBI Taxonomy" id="2211374"/>
    <lineage>
        <taxon>Bacteria</taxon>
        <taxon>Pseudomonadati</taxon>
        <taxon>Pseudomonadota</taxon>
        <taxon>Betaproteobacteria</taxon>
        <taxon>Candidatus Accumulibacter</taxon>
    </lineage>
</organism>
<keyword evidence="2" id="KW-0675">Receptor</keyword>
<sequence length="305" mass="33623">MAGDIFVSYSHRQGEWVWDRLLPVLEAGGATVHIDRERFTAGKAVLPQMDAVQDAAAISLLVLSPEYLGSDYCRREMLRALASDPGFRSGRVIPVLRTACPLPAEIAASEPLHVSLLDDANAEQWQRLLQACAVTLGTTAPAWLEARQVLRRTLLRKQSVNLVVSGGALWRPLIAQLRRDLAAQNQQMGIVDLEKGSTVPRRGLVAEMLAALGSTLPVPREPEDLAELDRVLATRPFSCLAIKHFDLVAHRPHYGIDLFSALRHQLMETRRLVLLVHSRAPFAALLPREHPLSAIDLQTVELSGC</sequence>
<gene>
    <name evidence="2" type="ORF">DVS81_03600</name>
</gene>
<dbReference type="Gene3D" id="3.40.50.10140">
    <property type="entry name" value="Toll/interleukin-1 receptor homology (TIR) domain"/>
    <property type="match status" value="1"/>
</dbReference>
<dbReference type="SUPFAM" id="SSF52200">
    <property type="entry name" value="Toll/Interleukin receptor TIR domain"/>
    <property type="match status" value="1"/>
</dbReference>
<evidence type="ECO:0000313" key="2">
    <source>
        <dbReference type="EMBL" id="RDE52009.1"/>
    </source>
</evidence>